<evidence type="ECO:0000313" key="2">
    <source>
        <dbReference type="Proteomes" id="UP000537126"/>
    </source>
</evidence>
<dbReference type="PANTHER" id="PTHR41532:SF1">
    <property type="entry name" value="FIXS PROTEIN"/>
    <property type="match status" value="1"/>
</dbReference>
<dbReference type="NCBIfam" id="TIGR00847">
    <property type="entry name" value="ccoS"/>
    <property type="match status" value="1"/>
</dbReference>
<accession>A0A846MR80</accession>
<dbReference type="Proteomes" id="UP000537126">
    <property type="component" value="Unassembled WGS sequence"/>
</dbReference>
<evidence type="ECO:0000313" key="1">
    <source>
        <dbReference type="EMBL" id="NIK73860.1"/>
    </source>
</evidence>
<protein>
    <submittedName>
        <fullName evidence="1">Cbb3-type cytochrome oxidase maturation protein</fullName>
    </submittedName>
</protein>
<organism evidence="1 2">
    <name type="scientific">Thermonema lapsum</name>
    <dbReference type="NCBI Taxonomy" id="28195"/>
    <lineage>
        <taxon>Bacteria</taxon>
        <taxon>Pseudomonadati</taxon>
        <taxon>Bacteroidota</taxon>
        <taxon>Cytophagia</taxon>
        <taxon>Cytophagales</taxon>
        <taxon>Thermonemataceae</taxon>
        <taxon>Thermonema</taxon>
    </lineage>
</organism>
<dbReference type="Pfam" id="PF03597">
    <property type="entry name" value="FixS"/>
    <property type="match status" value="1"/>
</dbReference>
<dbReference type="RefSeq" id="WP_166919122.1">
    <property type="nucleotide sequence ID" value="NZ_JAASRN010000002.1"/>
</dbReference>
<dbReference type="PANTHER" id="PTHR41532">
    <property type="entry name" value="FIXS PROTEIN"/>
    <property type="match status" value="1"/>
</dbReference>
<dbReference type="AlphaFoldDB" id="A0A846MR80"/>
<keyword evidence="2" id="KW-1185">Reference proteome</keyword>
<comment type="caution">
    <text evidence="1">The sequence shown here is derived from an EMBL/GenBank/DDBJ whole genome shotgun (WGS) entry which is preliminary data.</text>
</comment>
<reference evidence="1 2" key="1">
    <citation type="submission" date="2020-03" db="EMBL/GenBank/DDBJ databases">
        <title>Genomic Encyclopedia of Type Strains, Phase IV (KMG-IV): sequencing the most valuable type-strain genomes for metagenomic binning, comparative biology and taxonomic classification.</title>
        <authorList>
            <person name="Goeker M."/>
        </authorList>
    </citation>
    <scope>NUCLEOTIDE SEQUENCE [LARGE SCALE GENOMIC DNA]</scope>
    <source>
        <strain evidence="1 2">DSM 5718</strain>
    </source>
</reference>
<dbReference type="InterPro" id="IPR004714">
    <property type="entry name" value="Cyt_oxidase_maturation_cbb3"/>
</dbReference>
<sequence length="56" mass="6285">MSVIVLLVLVSTTVAALFVGIFFWAVRSGQYEDVESPAVRILYEDQPKEQPPARFT</sequence>
<name>A0A846MR80_9BACT</name>
<dbReference type="EMBL" id="JAASRN010000002">
    <property type="protein sequence ID" value="NIK73860.1"/>
    <property type="molecule type" value="Genomic_DNA"/>
</dbReference>
<gene>
    <name evidence="1" type="ORF">FHS56_001373</name>
</gene>
<proteinExistence type="predicted"/>